<dbReference type="Gene3D" id="3.30.750.24">
    <property type="entry name" value="STAS domain"/>
    <property type="match status" value="1"/>
</dbReference>
<dbReference type="SUPFAM" id="SSF52091">
    <property type="entry name" value="SpoIIaa-like"/>
    <property type="match status" value="1"/>
</dbReference>
<dbReference type="AlphaFoldDB" id="A0A6F8YUZ1"/>
<gene>
    <name evidence="2" type="ORF">Psuf_070710</name>
</gene>
<evidence type="ECO:0000313" key="2">
    <source>
        <dbReference type="EMBL" id="BCB89758.1"/>
    </source>
</evidence>
<dbReference type="Proteomes" id="UP000503011">
    <property type="component" value="Chromosome"/>
</dbReference>
<proteinExistence type="predicted"/>
<reference evidence="2 3" key="2">
    <citation type="submission" date="2020-03" db="EMBL/GenBank/DDBJ databases">
        <authorList>
            <person name="Ichikawa N."/>
            <person name="Kimura A."/>
            <person name="Kitahashi Y."/>
            <person name="Uohara A."/>
        </authorList>
    </citation>
    <scope>NUCLEOTIDE SEQUENCE [LARGE SCALE GENOMIC DNA]</scope>
    <source>
        <strain evidence="2 3">NBRC 105367</strain>
    </source>
</reference>
<protein>
    <recommendedName>
        <fullName evidence="1">STAS domain-containing protein</fullName>
    </recommendedName>
</protein>
<dbReference type="InterPro" id="IPR002645">
    <property type="entry name" value="STAS_dom"/>
</dbReference>
<dbReference type="InterPro" id="IPR036513">
    <property type="entry name" value="STAS_dom_sf"/>
</dbReference>
<name>A0A6F8YUZ1_9ACTN</name>
<feature type="domain" description="STAS" evidence="1">
    <location>
        <begin position="40"/>
        <end position="133"/>
    </location>
</feature>
<organism evidence="2 3">
    <name type="scientific">Phytohabitans suffuscus</name>
    <dbReference type="NCBI Taxonomy" id="624315"/>
    <lineage>
        <taxon>Bacteria</taxon>
        <taxon>Bacillati</taxon>
        <taxon>Actinomycetota</taxon>
        <taxon>Actinomycetes</taxon>
        <taxon>Micromonosporales</taxon>
        <taxon>Micromonosporaceae</taxon>
    </lineage>
</organism>
<keyword evidence="3" id="KW-1185">Reference proteome</keyword>
<dbReference type="KEGG" id="psuu:Psuf_070710"/>
<dbReference type="InterPro" id="IPR058548">
    <property type="entry name" value="MlaB-like_STAS"/>
</dbReference>
<reference evidence="2 3" key="1">
    <citation type="submission" date="2020-03" db="EMBL/GenBank/DDBJ databases">
        <title>Whole genome shotgun sequence of Phytohabitans suffuscus NBRC 105367.</title>
        <authorList>
            <person name="Komaki H."/>
            <person name="Tamura T."/>
        </authorList>
    </citation>
    <scope>NUCLEOTIDE SEQUENCE [LARGE SCALE GENOMIC DNA]</scope>
    <source>
        <strain evidence="2 3">NBRC 105367</strain>
    </source>
</reference>
<evidence type="ECO:0000259" key="1">
    <source>
        <dbReference type="PROSITE" id="PS50801"/>
    </source>
</evidence>
<dbReference type="PROSITE" id="PS50801">
    <property type="entry name" value="STAS"/>
    <property type="match status" value="1"/>
</dbReference>
<dbReference type="Pfam" id="PF13466">
    <property type="entry name" value="STAS_2"/>
    <property type="match status" value="1"/>
</dbReference>
<sequence length="133" mass="13993">MLNVATRFQTGFRAGILKTIVLSVRPPGFASLEPRGDPVDALVLVVGASVRPADVPLLADRLGALLRESGDAGEVLCDVAAITEPDGATLDALARLQLAAQRLDGRIKLRGAHRRLRGLLILTGLSEVLPVAE</sequence>
<dbReference type="EMBL" id="AP022871">
    <property type="protein sequence ID" value="BCB89758.1"/>
    <property type="molecule type" value="Genomic_DNA"/>
</dbReference>
<evidence type="ECO:0000313" key="3">
    <source>
        <dbReference type="Proteomes" id="UP000503011"/>
    </source>
</evidence>
<accession>A0A6F8YUZ1</accession>